<dbReference type="AlphaFoldDB" id="A0A1I4UML1"/>
<evidence type="ECO:0000313" key="3">
    <source>
        <dbReference type="Proteomes" id="UP000198535"/>
    </source>
</evidence>
<keyword evidence="3" id="KW-1185">Reference proteome</keyword>
<evidence type="ECO:0000256" key="1">
    <source>
        <dbReference type="SAM" id="Phobius"/>
    </source>
</evidence>
<organism evidence="2 3">
    <name type="scientific">Methanolobus profundi</name>
    <dbReference type="NCBI Taxonomy" id="487685"/>
    <lineage>
        <taxon>Archaea</taxon>
        <taxon>Methanobacteriati</taxon>
        <taxon>Methanobacteriota</taxon>
        <taxon>Stenosarchaea group</taxon>
        <taxon>Methanomicrobia</taxon>
        <taxon>Methanosarcinales</taxon>
        <taxon>Methanosarcinaceae</taxon>
        <taxon>Methanolobus</taxon>
    </lineage>
</organism>
<name>A0A1I4UML1_9EURY</name>
<accession>A0A1I4UML1</accession>
<sequence length="112" mass="11928">MAKANQCISNVPSEGSTEKKQNAMWKTRALFWLGSCLLVSMAMIGCASASTSINWTEMTDMVDGLATVLPSFGNLIMAAVPIILVLAVVGFATGMFDSILDGISSAFKVFKR</sequence>
<keyword evidence="1" id="KW-1133">Transmembrane helix</keyword>
<feature type="transmembrane region" description="Helical" evidence="1">
    <location>
        <begin position="29"/>
        <end position="55"/>
    </location>
</feature>
<dbReference type="RefSeq" id="WP_143072362.1">
    <property type="nucleotide sequence ID" value="NZ_FOUJ01000007.1"/>
</dbReference>
<evidence type="ECO:0000313" key="2">
    <source>
        <dbReference type="EMBL" id="SFM90222.1"/>
    </source>
</evidence>
<feature type="transmembrane region" description="Helical" evidence="1">
    <location>
        <begin position="75"/>
        <end position="96"/>
    </location>
</feature>
<dbReference type="EMBL" id="FOUJ01000007">
    <property type="protein sequence ID" value="SFM90222.1"/>
    <property type="molecule type" value="Genomic_DNA"/>
</dbReference>
<proteinExistence type="predicted"/>
<gene>
    <name evidence="2" type="ORF">SAMN04488696_2794</name>
</gene>
<reference evidence="3" key="1">
    <citation type="submission" date="2016-10" db="EMBL/GenBank/DDBJ databases">
        <authorList>
            <person name="Varghese N."/>
            <person name="Submissions S."/>
        </authorList>
    </citation>
    <scope>NUCLEOTIDE SEQUENCE [LARGE SCALE GENOMIC DNA]</scope>
    <source>
        <strain evidence="3">Mob M</strain>
    </source>
</reference>
<dbReference type="Proteomes" id="UP000198535">
    <property type="component" value="Unassembled WGS sequence"/>
</dbReference>
<dbReference type="OrthoDB" id="126369at2157"/>
<keyword evidence="1" id="KW-0812">Transmembrane</keyword>
<protein>
    <submittedName>
        <fullName evidence="2">Uncharacterized protein</fullName>
    </submittedName>
</protein>
<keyword evidence="1" id="KW-0472">Membrane</keyword>